<comment type="subcellular location">
    <subcellularLocation>
        <location evidence="1 7">Cell membrane</location>
        <topology evidence="1 7">Multi-pass membrane protein</topology>
    </subcellularLocation>
</comment>
<dbReference type="PROSITE" id="PS50928">
    <property type="entry name" value="ABC_TM1"/>
    <property type="match status" value="1"/>
</dbReference>
<feature type="transmembrane region" description="Helical" evidence="7">
    <location>
        <begin position="142"/>
        <end position="160"/>
    </location>
</feature>
<comment type="similarity">
    <text evidence="7">Belongs to the binding-protein-dependent transport system permease family.</text>
</comment>
<feature type="transmembrane region" description="Helical" evidence="7">
    <location>
        <begin position="77"/>
        <end position="96"/>
    </location>
</feature>
<dbReference type="Gene3D" id="1.10.3720.10">
    <property type="entry name" value="MetI-like"/>
    <property type="match status" value="1"/>
</dbReference>
<dbReference type="GO" id="GO:0005886">
    <property type="term" value="C:plasma membrane"/>
    <property type="evidence" value="ECO:0007669"/>
    <property type="project" value="UniProtKB-SubCell"/>
</dbReference>
<dbReference type="Pfam" id="PF00528">
    <property type="entry name" value="BPD_transp_1"/>
    <property type="match status" value="1"/>
</dbReference>
<keyword evidence="2 7" id="KW-0813">Transport</keyword>
<feature type="domain" description="ABC transmembrane type-1" evidence="8">
    <location>
        <begin position="73"/>
        <end position="276"/>
    </location>
</feature>
<comment type="caution">
    <text evidence="9">The sequence shown here is derived from an EMBL/GenBank/DDBJ whole genome shotgun (WGS) entry which is preliminary data.</text>
</comment>
<evidence type="ECO:0000256" key="7">
    <source>
        <dbReference type="RuleBase" id="RU363032"/>
    </source>
</evidence>
<evidence type="ECO:0000313" key="10">
    <source>
        <dbReference type="Proteomes" id="UP000293142"/>
    </source>
</evidence>
<reference evidence="9 10" key="1">
    <citation type="submission" date="2019-02" db="EMBL/GenBank/DDBJ databases">
        <title>Paenibacillus sp. nov., isolated from surface-sterilized tissue of Thalictrum simplex L.</title>
        <authorList>
            <person name="Tuo L."/>
        </authorList>
    </citation>
    <scope>NUCLEOTIDE SEQUENCE [LARGE SCALE GENOMIC DNA]</scope>
    <source>
        <strain evidence="9 10">N2SHLJ1</strain>
    </source>
</reference>
<protein>
    <submittedName>
        <fullName evidence="9">Carbohydrate ABC transporter permease</fullName>
    </submittedName>
</protein>
<evidence type="ECO:0000256" key="4">
    <source>
        <dbReference type="ARBA" id="ARBA00022692"/>
    </source>
</evidence>
<sequence length="291" mass="32387">MKDTKGEKLFFVFNYFMLCIVGLSCLLPLIHTLSVSLSDAHAVRSGFVSLWPSGFSLESYKSLISGTPVVRAFQNSLLITVVGVVLSMVFTVMAAYPLARKSFYLRRFLTLAIVFTMLFSGGIIPTFLLIKELGLINSYWSIWLPGLVSAYNMLVLKSFLENIPAEIEEAARIDGCSELGLLTRIVLPLSLPVIAALTLFYGVHYWNIFMSVLLYIQNVEMHNLTVMVQQMVNSQSLLIEINKQQPDDLSDITPEGIKSAGIIVMVLPMLIVYPLLQKYFVKGVMIGAIKG</sequence>
<dbReference type="Proteomes" id="UP000293142">
    <property type="component" value="Unassembled WGS sequence"/>
</dbReference>
<dbReference type="PANTHER" id="PTHR43744:SF9">
    <property type="entry name" value="POLYGALACTURONAN_RHAMNOGALACTURONAN TRANSPORT SYSTEM PERMEASE PROTEIN YTCP"/>
    <property type="match status" value="1"/>
</dbReference>
<keyword evidence="3" id="KW-1003">Cell membrane</keyword>
<keyword evidence="4 7" id="KW-0812">Transmembrane</keyword>
<name>A0A4Q9DHU0_9BACL</name>
<dbReference type="InterPro" id="IPR000515">
    <property type="entry name" value="MetI-like"/>
</dbReference>
<evidence type="ECO:0000256" key="1">
    <source>
        <dbReference type="ARBA" id="ARBA00004651"/>
    </source>
</evidence>
<dbReference type="RefSeq" id="WP_131018406.1">
    <property type="nucleotide sequence ID" value="NZ_SIRE01000038.1"/>
</dbReference>
<proteinExistence type="inferred from homology"/>
<feature type="transmembrane region" description="Helical" evidence="7">
    <location>
        <begin position="256"/>
        <end position="276"/>
    </location>
</feature>
<dbReference type="EMBL" id="SIRE01000038">
    <property type="protein sequence ID" value="TBL69387.1"/>
    <property type="molecule type" value="Genomic_DNA"/>
</dbReference>
<dbReference type="PANTHER" id="PTHR43744">
    <property type="entry name" value="ABC TRANSPORTER PERMEASE PROTEIN MG189-RELATED-RELATED"/>
    <property type="match status" value="1"/>
</dbReference>
<evidence type="ECO:0000256" key="3">
    <source>
        <dbReference type="ARBA" id="ARBA00022475"/>
    </source>
</evidence>
<feature type="transmembrane region" description="Helical" evidence="7">
    <location>
        <begin position="181"/>
        <end position="203"/>
    </location>
</feature>
<feature type="transmembrane region" description="Helical" evidence="7">
    <location>
        <begin position="108"/>
        <end position="130"/>
    </location>
</feature>
<feature type="transmembrane region" description="Helical" evidence="7">
    <location>
        <begin position="12"/>
        <end position="30"/>
    </location>
</feature>
<evidence type="ECO:0000313" key="9">
    <source>
        <dbReference type="EMBL" id="TBL69387.1"/>
    </source>
</evidence>
<dbReference type="CDD" id="cd06261">
    <property type="entry name" value="TM_PBP2"/>
    <property type="match status" value="1"/>
</dbReference>
<keyword evidence="6 7" id="KW-0472">Membrane</keyword>
<dbReference type="SUPFAM" id="SSF161098">
    <property type="entry name" value="MetI-like"/>
    <property type="match status" value="1"/>
</dbReference>
<evidence type="ECO:0000256" key="6">
    <source>
        <dbReference type="ARBA" id="ARBA00023136"/>
    </source>
</evidence>
<dbReference type="PROSITE" id="PS51257">
    <property type="entry name" value="PROKAR_LIPOPROTEIN"/>
    <property type="match status" value="1"/>
</dbReference>
<keyword evidence="5 7" id="KW-1133">Transmembrane helix</keyword>
<dbReference type="GO" id="GO:0055085">
    <property type="term" value="P:transmembrane transport"/>
    <property type="evidence" value="ECO:0007669"/>
    <property type="project" value="InterPro"/>
</dbReference>
<dbReference type="OrthoDB" id="2563390at2"/>
<organism evidence="9 10">
    <name type="scientific">Paenibacillus thalictri</name>
    <dbReference type="NCBI Taxonomy" id="2527873"/>
    <lineage>
        <taxon>Bacteria</taxon>
        <taxon>Bacillati</taxon>
        <taxon>Bacillota</taxon>
        <taxon>Bacilli</taxon>
        <taxon>Bacillales</taxon>
        <taxon>Paenibacillaceae</taxon>
        <taxon>Paenibacillus</taxon>
    </lineage>
</organism>
<evidence type="ECO:0000256" key="5">
    <source>
        <dbReference type="ARBA" id="ARBA00022989"/>
    </source>
</evidence>
<evidence type="ECO:0000259" key="8">
    <source>
        <dbReference type="PROSITE" id="PS50928"/>
    </source>
</evidence>
<keyword evidence="10" id="KW-1185">Reference proteome</keyword>
<dbReference type="AlphaFoldDB" id="A0A4Q9DHU0"/>
<evidence type="ECO:0000256" key="2">
    <source>
        <dbReference type="ARBA" id="ARBA00022448"/>
    </source>
</evidence>
<dbReference type="InterPro" id="IPR035906">
    <property type="entry name" value="MetI-like_sf"/>
</dbReference>
<gene>
    <name evidence="9" type="ORF">EYB31_35965</name>
</gene>
<accession>A0A4Q9DHU0</accession>